<evidence type="ECO:0000256" key="3">
    <source>
        <dbReference type="ARBA" id="ARBA00022960"/>
    </source>
</evidence>
<name>A0A484HGW7_9BACT</name>
<accession>A0A484HGW7</accession>
<comment type="similarity">
    <text evidence="1 5">Belongs to the MreC family.</text>
</comment>
<feature type="transmembrane region" description="Helical" evidence="6">
    <location>
        <begin position="6"/>
        <end position="25"/>
    </location>
</feature>
<dbReference type="InterPro" id="IPR042175">
    <property type="entry name" value="Cell/Rod_MreC_2"/>
</dbReference>
<feature type="domain" description="Rod shape-determining protein MreC beta-barrel core" evidence="7">
    <location>
        <begin position="121"/>
        <end position="266"/>
    </location>
</feature>
<dbReference type="InterPro" id="IPR055342">
    <property type="entry name" value="MreC_beta-barrel_core"/>
</dbReference>
<dbReference type="Pfam" id="PF04085">
    <property type="entry name" value="MreC"/>
    <property type="match status" value="1"/>
</dbReference>
<keyword evidence="6" id="KW-0472">Membrane</keyword>
<comment type="function">
    <text evidence="5">Involved in formation and maintenance of cell shape.</text>
</comment>
<evidence type="ECO:0000313" key="8">
    <source>
        <dbReference type="EMBL" id="VEN73584.1"/>
    </source>
</evidence>
<protein>
    <recommendedName>
        <fullName evidence="2 5">Cell shape-determining protein MreC</fullName>
    </recommendedName>
    <alternativeName>
        <fullName evidence="4 5">Cell shape protein MreC</fullName>
    </alternativeName>
</protein>
<sequence>MFSKKTLMIAGVTVLIVVNIAVLSVRGPRQNAGHGLGRATMWLIAPLQEAVTRLTHFAKNFWTDYFYLISVSEENRELKSALEKRVEKNNRCVEIEMTNSRLRGLLNFRNSLPSHVAAAEVIGRDPSRWFKTIVIDKGEADGVRKGLPVIVSGDIAGQVSEVSSRYSKVLLITDPNSAVDAMIQRNRARGVIKGEATGQCRLEYALRKNEIRKGDIVISSGIDGVFPKGLRIGYVSEVSKPDFGIFQKAVVVPYVDFERLEEALVLLSPNQKDWSGGKLK</sequence>
<evidence type="ECO:0000256" key="5">
    <source>
        <dbReference type="PIRNR" id="PIRNR038471"/>
    </source>
</evidence>
<dbReference type="GO" id="GO:0008360">
    <property type="term" value="P:regulation of cell shape"/>
    <property type="evidence" value="ECO:0007669"/>
    <property type="project" value="UniProtKB-KW"/>
</dbReference>
<evidence type="ECO:0000256" key="2">
    <source>
        <dbReference type="ARBA" id="ARBA00013855"/>
    </source>
</evidence>
<evidence type="ECO:0000256" key="6">
    <source>
        <dbReference type="SAM" id="Phobius"/>
    </source>
</evidence>
<evidence type="ECO:0000259" key="7">
    <source>
        <dbReference type="Pfam" id="PF04085"/>
    </source>
</evidence>
<dbReference type="InterPro" id="IPR007221">
    <property type="entry name" value="MreC"/>
</dbReference>
<keyword evidence="3 5" id="KW-0133">Cell shape</keyword>
<dbReference type="EMBL" id="CAACVI010000012">
    <property type="protein sequence ID" value="VEN73584.1"/>
    <property type="molecule type" value="Genomic_DNA"/>
</dbReference>
<dbReference type="AlphaFoldDB" id="A0A484HGW7"/>
<gene>
    <name evidence="8" type="ORF">EPICR_20049</name>
</gene>
<dbReference type="Gene3D" id="2.40.10.350">
    <property type="entry name" value="Rod shape-determining protein MreC, domain 2"/>
    <property type="match status" value="1"/>
</dbReference>
<dbReference type="NCBIfam" id="TIGR00219">
    <property type="entry name" value="mreC"/>
    <property type="match status" value="1"/>
</dbReference>
<reference evidence="8" key="1">
    <citation type="submission" date="2019-01" db="EMBL/GenBank/DDBJ databases">
        <authorList>
            <consortium name="Genoscope - CEA"/>
            <person name="William W."/>
        </authorList>
    </citation>
    <scope>NUCLEOTIDE SEQUENCE</scope>
    <source>
        <strain evidence="8">CR-1</strain>
    </source>
</reference>
<proteinExistence type="inferred from homology"/>
<dbReference type="PIRSF" id="PIRSF038471">
    <property type="entry name" value="MreC"/>
    <property type="match status" value="1"/>
</dbReference>
<evidence type="ECO:0000256" key="4">
    <source>
        <dbReference type="ARBA" id="ARBA00032089"/>
    </source>
</evidence>
<organism evidence="8">
    <name type="scientific">uncultured Desulfobacteraceae bacterium</name>
    <dbReference type="NCBI Taxonomy" id="218296"/>
    <lineage>
        <taxon>Bacteria</taxon>
        <taxon>Pseudomonadati</taxon>
        <taxon>Thermodesulfobacteriota</taxon>
        <taxon>Desulfobacteria</taxon>
        <taxon>Desulfobacterales</taxon>
        <taxon>Desulfobacteraceae</taxon>
        <taxon>environmental samples</taxon>
    </lineage>
</organism>
<dbReference type="InterPro" id="IPR042177">
    <property type="entry name" value="Cell/Rod_1"/>
</dbReference>
<dbReference type="PANTHER" id="PTHR34138:SF1">
    <property type="entry name" value="CELL SHAPE-DETERMINING PROTEIN MREC"/>
    <property type="match status" value="1"/>
</dbReference>
<dbReference type="GO" id="GO:0005886">
    <property type="term" value="C:plasma membrane"/>
    <property type="evidence" value="ECO:0007669"/>
    <property type="project" value="TreeGrafter"/>
</dbReference>
<dbReference type="PANTHER" id="PTHR34138">
    <property type="entry name" value="CELL SHAPE-DETERMINING PROTEIN MREC"/>
    <property type="match status" value="1"/>
</dbReference>
<dbReference type="Gene3D" id="2.40.10.340">
    <property type="entry name" value="Rod shape-determining protein MreC, domain 1"/>
    <property type="match status" value="1"/>
</dbReference>
<evidence type="ECO:0000256" key="1">
    <source>
        <dbReference type="ARBA" id="ARBA00009369"/>
    </source>
</evidence>
<keyword evidence="6" id="KW-0812">Transmembrane</keyword>
<keyword evidence="6" id="KW-1133">Transmembrane helix</keyword>